<dbReference type="InterPro" id="IPR050509">
    <property type="entry name" value="CoA-transferase_III"/>
</dbReference>
<dbReference type="PANTHER" id="PTHR48228:SF4">
    <property type="entry name" value="BLR3030 PROTEIN"/>
    <property type="match status" value="1"/>
</dbReference>
<gene>
    <name evidence="1" type="ORF">ACFSCW_15910</name>
</gene>
<dbReference type="GO" id="GO:0016740">
    <property type="term" value="F:transferase activity"/>
    <property type="evidence" value="ECO:0007669"/>
    <property type="project" value="UniProtKB-KW"/>
</dbReference>
<dbReference type="SUPFAM" id="SSF89796">
    <property type="entry name" value="CoA-transferase family III (CaiB/BaiF)"/>
    <property type="match status" value="1"/>
</dbReference>
<accession>A0ABW4I7S8</accession>
<dbReference type="Proteomes" id="UP001597115">
    <property type="component" value="Unassembled WGS sequence"/>
</dbReference>
<reference evidence="2" key="1">
    <citation type="journal article" date="2019" name="Int. J. Syst. Evol. Microbiol.">
        <title>The Global Catalogue of Microorganisms (GCM) 10K type strain sequencing project: providing services to taxonomists for standard genome sequencing and annotation.</title>
        <authorList>
            <consortium name="The Broad Institute Genomics Platform"/>
            <consortium name="The Broad Institute Genome Sequencing Center for Infectious Disease"/>
            <person name="Wu L."/>
            <person name="Ma J."/>
        </authorList>
    </citation>
    <scope>NUCLEOTIDE SEQUENCE [LARGE SCALE GENOMIC DNA]</scope>
    <source>
        <strain evidence="2">CGMCC 1.16275</strain>
    </source>
</reference>
<dbReference type="RefSeq" id="WP_380891240.1">
    <property type="nucleotide sequence ID" value="NZ_JBHUDY010000002.1"/>
</dbReference>
<dbReference type="Pfam" id="PF02515">
    <property type="entry name" value="CoA_transf_3"/>
    <property type="match status" value="1"/>
</dbReference>
<proteinExistence type="predicted"/>
<dbReference type="Gene3D" id="3.40.50.10540">
    <property type="entry name" value="Crotonobetainyl-coa:carnitine coa-transferase, domain 1"/>
    <property type="match status" value="1"/>
</dbReference>
<sequence length="315" mass="32966">MRALEDVLRERIALLPALQEALTPALLLQRDAPGGLRAPGRISANGHCRLVATADGWAALNLARPDDVELVPALTNGRASDWQGIAEAASSMNCSEFVQRAVELQLPVAALGEAMSFVLAEGKSAVPGRVVDLSALWAGPLCAGLLARAGADVVRIESAGRPDPTPLASPQLDRFLNGSKSRITLDLTVAECRARLRDEILAADVIVTSGRSAGLSRIGLDRDELERARPDLIWAAITAYGWEIDRVGFGDDCAVAGGLVKPGEPPSFMGDALADPLTGLESALAVCERVARGAGGLLDLPMAGVAAAYRRRIAS</sequence>
<dbReference type="InterPro" id="IPR003673">
    <property type="entry name" value="CoA-Trfase_fam_III"/>
</dbReference>
<organism evidence="1 2">
    <name type="scientific">Sphingomonas tabacisoli</name>
    <dbReference type="NCBI Taxonomy" id="2249466"/>
    <lineage>
        <taxon>Bacteria</taxon>
        <taxon>Pseudomonadati</taxon>
        <taxon>Pseudomonadota</taxon>
        <taxon>Alphaproteobacteria</taxon>
        <taxon>Sphingomonadales</taxon>
        <taxon>Sphingomonadaceae</taxon>
        <taxon>Sphingomonas</taxon>
    </lineage>
</organism>
<dbReference type="InterPro" id="IPR023606">
    <property type="entry name" value="CoA-Trfase_III_dom_1_sf"/>
</dbReference>
<name>A0ABW4I7S8_9SPHN</name>
<evidence type="ECO:0000313" key="2">
    <source>
        <dbReference type="Proteomes" id="UP001597115"/>
    </source>
</evidence>
<keyword evidence="1" id="KW-0808">Transferase</keyword>
<dbReference type="EMBL" id="JBHUDY010000002">
    <property type="protein sequence ID" value="MFD1613292.1"/>
    <property type="molecule type" value="Genomic_DNA"/>
</dbReference>
<keyword evidence="2" id="KW-1185">Reference proteome</keyword>
<protein>
    <submittedName>
        <fullName evidence="1">CoA transferase</fullName>
    </submittedName>
</protein>
<comment type="caution">
    <text evidence="1">The sequence shown here is derived from an EMBL/GenBank/DDBJ whole genome shotgun (WGS) entry which is preliminary data.</text>
</comment>
<dbReference type="PANTHER" id="PTHR48228">
    <property type="entry name" value="SUCCINYL-COA--D-CITRAMALATE COA-TRANSFERASE"/>
    <property type="match status" value="1"/>
</dbReference>
<evidence type="ECO:0000313" key="1">
    <source>
        <dbReference type="EMBL" id="MFD1613292.1"/>
    </source>
</evidence>